<proteinExistence type="predicted"/>
<accession>A0A6C0J7N0</accession>
<reference evidence="1" key="1">
    <citation type="journal article" date="2020" name="Nature">
        <title>Giant virus diversity and host interactions through global metagenomics.</title>
        <authorList>
            <person name="Schulz F."/>
            <person name="Roux S."/>
            <person name="Paez-Espino D."/>
            <person name="Jungbluth S."/>
            <person name="Walsh D.A."/>
            <person name="Denef V.J."/>
            <person name="McMahon K.D."/>
            <person name="Konstantinidis K.T."/>
            <person name="Eloe-Fadrosh E.A."/>
            <person name="Kyrpides N.C."/>
            <person name="Woyke T."/>
        </authorList>
    </citation>
    <scope>NUCLEOTIDE SEQUENCE</scope>
    <source>
        <strain evidence="1">GVMAG-M-3300025874-2</strain>
    </source>
</reference>
<dbReference type="AlphaFoldDB" id="A0A6C0J7N0"/>
<evidence type="ECO:0000313" key="1">
    <source>
        <dbReference type="EMBL" id="QHU01662.1"/>
    </source>
</evidence>
<dbReference type="EMBL" id="MN740346">
    <property type="protein sequence ID" value="QHU01662.1"/>
    <property type="molecule type" value="Genomic_DNA"/>
</dbReference>
<organism evidence="1">
    <name type="scientific">viral metagenome</name>
    <dbReference type="NCBI Taxonomy" id="1070528"/>
    <lineage>
        <taxon>unclassified sequences</taxon>
        <taxon>metagenomes</taxon>
        <taxon>organismal metagenomes</taxon>
    </lineage>
</organism>
<protein>
    <submittedName>
        <fullName evidence="1">Uncharacterized protein</fullName>
    </submittedName>
</protein>
<sequence length="75" mass="8709">MAHQETSTPDFDSQSEYDVEEIDLTEDRMYQVLSTMLEDNNGNNICECVNKLNQNFDTHNKLLLQILEKLDAQTN</sequence>
<name>A0A6C0J7N0_9ZZZZ</name>